<dbReference type="EMBL" id="LYXU01000001">
    <property type="protein sequence ID" value="OBS29010.1"/>
    <property type="molecule type" value="Genomic_DNA"/>
</dbReference>
<keyword evidence="8" id="KW-1185">Reference proteome</keyword>
<dbReference type="OMA" id="DNWRCPI"/>
<feature type="region of interest" description="Disordered" evidence="5">
    <location>
        <begin position="1104"/>
        <end position="1148"/>
    </location>
</feature>
<evidence type="ECO:0000256" key="4">
    <source>
        <dbReference type="PROSITE-ProRule" id="PRU00452"/>
    </source>
</evidence>
<reference evidence="7 8" key="1">
    <citation type="submission" date="2016-06" db="EMBL/GenBank/DDBJ databases">
        <title>Living apart together: crosstalk between the core and supernumerary genomes in a fungal plant pathogen.</title>
        <authorList>
            <person name="Vanheule A."/>
            <person name="Audenaert K."/>
            <person name="Warris S."/>
            <person name="Van De Geest H."/>
            <person name="Schijlen E."/>
            <person name="Hofte M."/>
            <person name="De Saeger S."/>
            <person name="Haesaert G."/>
            <person name="Waalwijk C."/>
            <person name="Van Der Lee T."/>
        </authorList>
    </citation>
    <scope>NUCLEOTIDE SEQUENCE [LARGE SCALE GENOMIC DNA]</scope>
    <source>
        <strain evidence="7 8">2516</strain>
    </source>
</reference>
<feature type="domain" description="SP-RING-type" evidence="6">
    <location>
        <begin position="980"/>
        <end position="1081"/>
    </location>
</feature>
<feature type="compositionally biased region" description="Polar residues" evidence="5">
    <location>
        <begin position="748"/>
        <end position="759"/>
    </location>
</feature>
<keyword evidence="2 4" id="KW-0863">Zinc-finger</keyword>
<keyword evidence="1" id="KW-0479">Metal-binding</keyword>
<dbReference type="GO" id="GO:0000785">
    <property type="term" value="C:chromatin"/>
    <property type="evidence" value="ECO:0007669"/>
    <property type="project" value="TreeGrafter"/>
</dbReference>
<proteinExistence type="predicted"/>
<feature type="compositionally biased region" description="Polar residues" evidence="5">
    <location>
        <begin position="199"/>
        <end position="225"/>
    </location>
</feature>
<feature type="region of interest" description="Disordered" evidence="5">
    <location>
        <begin position="688"/>
        <end position="774"/>
    </location>
</feature>
<protein>
    <recommendedName>
        <fullName evidence="6">SP-RING-type domain-containing protein</fullName>
    </recommendedName>
</protein>
<organism evidence="7 8">
    <name type="scientific">Fusarium poae</name>
    <dbReference type="NCBI Taxonomy" id="36050"/>
    <lineage>
        <taxon>Eukaryota</taxon>
        <taxon>Fungi</taxon>
        <taxon>Dikarya</taxon>
        <taxon>Ascomycota</taxon>
        <taxon>Pezizomycotina</taxon>
        <taxon>Sordariomycetes</taxon>
        <taxon>Hypocreomycetidae</taxon>
        <taxon>Hypocreales</taxon>
        <taxon>Nectriaceae</taxon>
        <taxon>Fusarium</taxon>
    </lineage>
</organism>
<feature type="compositionally biased region" description="Polar residues" evidence="5">
    <location>
        <begin position="723"/>
        <end position="737"/>
    </location>
</feature>
<evidence type="ECO:0000256" key="1">
    <source>
        <dbReference type="ARBA" id="ARBA00022723"/>
    </source>
</evidence>
<name>A0A1B8B8G9_FUSPO</name>
<evidence type="ECO:0000256" key="5">
    <source>
        <dbReference type="SAM" id="MobiDB-lite"/>
    </source>
</evidence>
<sequence>MPKSSKQNKSKTVVPPDSLQIASSNATLNTFLGGVTRSWMTGGSAAVTNPRPAPVAPSTNSRKRNKKRKASDTAPPTHNDNDIERDNIPSSEQPPGARETTITPTVLPSPALTDAPSPNGSNQVDHPDSSAHIETAGPERPVSDSNMRRGDFVHVATNTNQLNHAPTAFAQADSSFPSQVYSTEIATSSTVTDSTTTTQPLQRSNVSIGADNTQYGSTEPSTSSPRVHPRPSSTDSEHRAKRPRVQSGSTSQLTPNQELCQYWYQLIKSRKEQLQNKGLLNSHGNDVEGPRYDLLGEACQHVDFSFIAFHQALCAWTLNREPVYVVFAGLVDPGTLDSAFEIMQTITRSNSRISIPQLQWFANFPSSVADFSRSFPVSAAAKEISAFLTRMVTHWRTVLRYVHARNYPLLAFEAIHSLNCRSRGLQNMLFTTSRRILNVNDGPTADALNEIFQHDLCVEYTYEARGERPEVMNIQRNKVAMLYIQHISNSRQSVPSNTTLSPVVGQNPPMIERNRVQSVVRPPLATNISPQVTNAAAPPVFLHNFDALAVGVSTGGPGATSSMPVNQAFSQGSRGLQGARRPNHLQIQTENREVPSFPAHTSQSPLAQPPPLPRSSSAGSPVMQQNQVPRSHGQVRTPVLPLNNLLPQGRANSFAFPSPTFSSPGPYGAQITNAQSPSIHLHSLGFQQARGPAQVTSPHHTQTVQSPQRPPVNAPTSPPRRVSVSQNPNYGAQTTNPPTLPYQAPVTADNSHQMLQVQQIPRAERPPSPHGDNSLQTALHQIEVRSPRRLPSHPGKGRFYQFVKHLVYEPVLLKPAKGLRSLRFTVPQDYMRQLSRKIEGTGLPFCYYSEGSYRCRLRMCMIPETQPDPEEHDWVVAATSWPEYIFFELNDKQLELRRKLHFGKDQPVELTDFLRDGENELTTSYPPVNQNKTPGHNYYFAIEIVETISHDAVRNMVKSIRRCPPDQTKAKIKGRLQPSDSDDIIINDETLTISLADPFSATRFTDPVRGSQCKHLECFDLETWLQTRPPKPERIGGGPEQKGGEPSMVDVWRCPICSLDARPVSLWIDEYFAGVRRSLVSNGDMRTKTISVTANGQWVPVLDADDTADKSKPGLQPRNTASDNAGKRLRPSSVTTAPTVIEILDDDD</sequence>
<dbReference type="AlphaFoldDB" id="A0A1B8B8G9"/>
<evidence type="ECO:0000259" key="6">
    <source>
        <dbReference type="PROSITE" id="PS51044"/>
    </source>
</evidence>
<keyword evidence="3" id="KW-0862">Zinc</keyword>
<gene>
    <name evidence="7" type="ORF">FPOA_02945</name>
</gene>
<dbReference type="GO" id="GO:0008270">
    <property type="term" value="F:zinc ion binding"/>
    <property type="evidence" value="ECO:0007669"/>
    <property type="project" value="UniProtKB-KW"/>
</dbReference>
<dbReference type="InterPro" id="IPR013083">
    <property type="entry name" value="Znf_RING/FYVE/PHD"/>
</dbReference>
<dbReference type="GO" id="GO:0061665">
    <property type="term" value="F:SUMO ligase activity"/>
    <property type="evidence" value="ECO:0007669"/>
    <property type="project" value="TreeGrafter"/>
</dbReference>
<feature type="compositionally biased region" description="Low complexity" evidence="5">
    <location>
        <begin position="187"/>
        <end position="198"/>
    </location>
</feature>
<dbReference type="PROSITE" id="PS51044">
    <property type="entry name" value="ZF_SP_RING"/>
    <property type="match status" value="1"/>
</dbReference>
<feature type="region of interest" description="Disordered" evidence="5">
    <location>
        <begin position="36"/>
        <end position="146"/>
    </location>
</feature>
<evidence type="ECO:0000313" key="7">
    <source>
        <dbReference type="EMBL" id="OBS29010.1"/>
    </source>
</evidence>
<accession>A0A1B8B8G9</accession>
<feature type="compositionally biased region" description="Pro residues" evidence="5">
    <location>
        <begin position="708"/>
        <end position="718"/>
    </location>
</feature>
<dbReference type="InterPro" id="IPR004181">
    <property type="entry name" value="Znf_MIZ"/>
</dbReference>
<feature type="region of interest" description="Disordered" evidence="5">
    <location>
        <begin position="557"/>
        <end position="580"/>
    </location>
</feature>
<dbReference type="STRING" id="36050.A0A1B8B8G9"/>
<dbReference type="OrthoDB" id="27975at2759"/>
<feature type="region of interest" description="Disordered" evidence="5">
    <location>
        <begin position="186"/>
        <end position="252"/>
    </location>
</feature>
<dbReference type="Proteomes" id="UP000091967">
    <property type="component" value="Unassembled WGS sequence"/>
</dbReference>
<dbReference type="PANTHER" id="PTHR10782:SF4">
    <property type="entry name" value="TONALLI, ISOFORM E"/>
    <property type="match status" value="1"/>
</dbReference>
<comment type="caution">
    <text evidence="7">The sequence shown here is derived from an EMBL/GenBank/DDBJ whole genome shotgun (WGS) entry which is preliminary data.</text>
</comment>
<dbReference type="GO" id="GO:0016925">
    <property type="term" value="P:protein sumoylation"/>
    <property type="evidence" value="ECO:0007669"/>
    <property type="project" value="TreeGrafter"/>
</dbReference>
<evidence type="ECO:0000256" key="3">
    <source>
        <dbReference type="ARBA" id="ARBA00022833"/>
    </source>
</evidence>
<feature type="compositionally biased region" description="Polar residues" evidence="5">
    <location>
        <begin position="559"/>
        <end position="574"/>
    </location>
</feature>
<dbReference type="PANTHER" id="PTHR10782">
    <property type="entry name" value="ZINC FINGER MIZ DOMAIN-CONTAINING PROTEIN"/>
    <property type="match status" value="1"/>
</dbReference>
<dbReference type="Gene3D" id="3.30.40.10">
    <property type="entry name" value="Zinc/RING finger domain, C3HC4 (zinc finger)"/>
    <property type="match status" value="1"/>
</dbReference>
<evidence type="ECO:0000313" key="8">
    <source>
        <dbReference type="Proteomes" id="UP000091967"/>
    </source>
</evidence>
<feature type="compositionally biased region" description="Polar residues" evidence="5">
    <location>
        <begin position="694"/>
        <end position="707"/>
    </location>
</feature>
<evidence type="ECO:0000256" key="2">
    <source>
        <dbReference type="ARBA" id="ARBA00022771"/>
    </source>
</evidence>
<feature type="region of interest" description="Disordered" evidence="5">
    <location>
        <begin position="596"/>
        <end position="635"/>
    </location>
</feature>